<comment type="caution">
    <text evidence="14">The sequence shown here is derived from an EMBL/GenBank/DDBJ whole genome shotgun (WGS) entry which is preliminary data.</text>
</comment>
<evidence type="ECO:0000256" key="4">
    <source>
        <dbReference type="ARBA" id="ARBA00022461"/>
    </source>
</evidence>
<evidence type="ECO:0000256" key="10">
    <source>
        <dbReference type="ARBA" id="ARBA00023201"/>
    </source>
</evidence>
<evidence type="ECO:0000256" key="8">
    <source>
        <dbReference type="ARBA" id="ARBA00023065"/>
    </source>
</evidence>
<evidence type="ECO:0000313" key="14">
    <source>
        <dbReference type="EMBL" id="ROT61162.1"/>
    </source>
</evidence>
<dbReference type="PANTHER" id="PTHR11690">
    <property type="entry name" value="AMILORIDE-SENSITIVE SODIUM CHANNEL-RELATED"/>
    <property type="match status" value="1"/>
</dbReference>
<keyword evidence="10 12" id="KW-0739">Sodium transport</keyword>
<organism evidence="14 15">
    <name type="scientific">Penaeus vannamei</name>
    <name type="common">Whiteleg shrimp</name>
    <name type="synonym">Litopenaeus vannamei</name>
    <dbReference type="NCBI Taxonomy" id="6689"/>
    <lineage>
        <taxon>Eukaryota</taxon>
        <taxon>Metazoa</taxon>
        <taxon>Ecdysozoa</taxon>
        <taxon>Arthropoda</taxon>
        <taxon>Crustacea</taxon>
        <taxon>Multicrustacea</taxon>
        <taxon>Malacostraca</taxon>
        <taxon>Eumalacostraca</taxon>
        <taxon>Eucarida</taxon>
        <taxon>Decapoda</taxon>
        <taxon>Dendrobranchiata</taxon>
        <taxon>Penaeoidea</taxon>
        <taxon>Penaeidae</taxon>
        <taxon>Penaeus</taxon>
    </lineage>
</organism>
<dbReference type="Proteomes" id="UP000283509">
    <property type="component" value="Unassembled WGS sequence"/>
</dbReference>
<keyword evidence="5 12" id="KW-0812">Transmembrane</keyword>
<keyword evidence="3 12" id="KW-0813">Transport</keyword>
<evidence type="ECO:0000256" key="9">
    <source>
        <dbReference type="ARBA" id="ARBA00023136"/>
    </source>
</evidence>
<dbReference type="AlphaFoldDB" id="A0A423SAA2"/>
<name>A0A423SAA2_PENVA</name>
<comment type="subcellular location">
    <subcellularLocation>
        <location evidence="1">Membrane</location>
        <topology evidence="1">Multi-pass membrane protein</topology>
    </subcellularLocation>
</comment>
<keyword evidence="9 13" id="KW-0472">Membrane</keyword>
<feature type="transmembrane region" description="Helical" evidence="13">
    <location>
        <begin position="463"/>
        <end position="481"/>
    </location>
</feature>
<evidence type="ECO:0000256" key="12">
    <source>
        <dbReference type="RuleBase" id="RU000679"/>
    </source>
</evidence>
<evidence type="ECO:0000256" key="7">
    <source>
        <dbReference type="ARBA" id="ARBA00023053"/>
    </source>
</evidence>
<keyword evidence="7" id="KW-0915">Sodium</keyword>
<protein>
    <submittedName>
        <fullName evidence="14">Uncharacterized protein</fullName>
    </submittedName>
</protein>
<evidence type="ECO:0000256" key="2">
    <source>
        <dbReference type="ARBA" id="ARBA00007193"/>
    </source>
</evidence>
<evidence type="ECO:0000256" key="3">
    <source>
        <dbReference type="ARBA" id="ARBA00022448"/>
    </source>
</evidence>
<reference evidence="14 15" key="1">
    <citation type="submission" date="2018-04" db="EMBL/GenBank/DDBJ databases">
        <authorList>
            <person name="Zhang X."/>
            <person name="Yuan J."/>
            <person name="Li F."/>
            <person name="Xiang J."/>
        </authorList>
    </citation>
    <scope>NUCLEOTIDE SEQUENCE [LARGE SCALE GENOMIC DNA]</scope>
    <source>
        <tissue evidence="14">Muscle</tissue>
    </source>
</reference>
<dbReference type="Pfam" id="PF00858">
    <property type="entry name" value="ASC"/>
    <property type="match status" value="2"/>
</dbReference>
<dbReference type="GO" id="GO:0015280">
    <property type="term" value="F:ligand-gated sodium channel activity"/>
    <property type="evidence" value="ECO:0007669"/>
    <property type="project" value="TreeGrafter"/>
</dbReference>
<proteinExistence type="inferred from homology"/>
<comment type="similarity">
    <text evidence="2 12">Belongs to the amiloride-sensitive sodium channel (TC 1.A.6) family.</text>
</comment>
<accession>A0A423SAA2</accession>
<evidence type="ECO:0000256" key="5">
    <source>
        <dbReference type="ARBA" id="ARBA00022692"/>
    </source>
</evidence>
<dbReference type="Gene3D" id="1.10.287.770">
    <property type="entry name" value="YojJ-like"/>
    <property type="match status" value="1"/>
</dbReference>
<dbReference type="EMBL" id="QCYY01004318">
    <property type="protein sequence ID" value="ROT61162.1"/>
    <property type="molecule type" value="Genomic_DNA"/>
</dbReference>
<keyword evidence="4 12" id="KW-0894">Sodium channel</keyword>
<evidence type="ECO:0000256" key="1">
    <source>
        <dbReference type="ARBA" id="ARBA00004141"/>
    </source>
</evidence>
<keyword evidence="8 12" id="KW-0406">Ion transport</keyword>
<dbReference type="GO" id="GO:0005886">
    <property type="term" value="C:plasma membrane"/>
    <property type="evidence" value="ECO:0007669"/>
    <property type="project" value="TreeGrafter"/>
</dbReference>
<evidence type="ECO:0000256" key="11">
    <source>
        <dbReference type="ARBA" id="ARBA00023303"/>
    </source>
</evidence>
<gene>
    <name evidence="14" type="ORF">C7M84_021090</name>
</gene>
<sequence>MARECNSTCALEEYLKLQERLSYYVFVSRQYSGEAPGEAPGETLEAWGPRDRQDPFASGVWQVAKLGDDGQPLNGLTIDSLLVKVRPINCRRPRLKGPGFSFGKCFSKRMQEKHRCIPVYLDSNVTIADACKVSVLHHAIVDTDDEEDLCNVQTMRGCSYTQWTHEVKSGLSMVKLNSYHLELAFASPKIRVETEIDLYPFSQLASDIGGSLGLCLGMSLLTVWRWILVPSDKRPYSTSHHFRHLLYWSVVTLLTFSTALHGLVSLQEYFSQPPLIAVTPAGSTKAAGRTDRDILSDQVAARLASRALDCRQDHLSEGEECVLDCLMKSALQQVGHVAPFIDVKDLPPCQERDYWEPRSTYVVPSLPMATVMDQLLVRSCRRRCSHLGALNASDMETPKGMAINHEYYRITACDLLCCLGGIVSLYAGLFLSSLIPAIVSFLPDTTRKARLFRRFLTMALESTIYVSGAALSVLLVYRYIFAHPISSSSSGQPLRTAEQPVLTACHFPPFAEPLREDSALPIDAQWANAAWPERISRVAITQEVGRMAAGEHDSNVTSVVTPLNRCYTVTAALPYNNFVAAFYYWWDDNDSVVFSIHNHNDPPFVSKVFHLKSYSAVTLTVTPFHYTRLGQDDHPEQSYDLCLYRCVHDGYSDAVGCRLPYVDWRPDLPLCDPATARRHPAWPRQPLERPPAEDTDSPCHKACRRRLREFYLTTTQTQPWIEPGINIIQKRGNYHDFREEDWYELSQLGNDLGVVAGFTLGTSILSLLQAAVQSFIP</sequence>
<evidence type="ECO:0000313" key="15">
    <source>
        <dbReference type="Proteomes" id="UP000283509"/>
    </source>
</evidence>
<reference evidence="14 15" key="2">
    <citation type="submission" date="2019-01" db="EMBL/GenBank/DDBJ databases">
        <title>The decoding of complex shrimp genome reveals the adaptation for benthos swimmer, frequently molting mechanism and breeding impact on genome.</title>
        <authorList>
            <person name="Sun Y."/>
            <person name="Gao Y."/>
            <person name="Yu Y."/>
        </authorList>
    </citation>
    <scope>NUCLEOTIDE SEQUENCE [LARGE SCALE GENOMIC DNA]</scope>
    <source>
        <tissue evidence="14">Muscle</tissue>
    </source>
</reference>
<evidence type="ECO:0000256" key="13">
    <source>
        <dbReference type="SAM" id="Phobius"/>
    </source>
</evidence>
<evidence type="ECO:0000256" key="6">
    <source>
        <dbReference type="ARBA" id="ARBA00022989"/>
    </source>
</evidence>
<dbReference type="OrthoDB" id="6380356at2759"/>
<keyword evidence="15" id="KW-1185">Reference proteome</keyword>
<feature type="transmembrane region" description="Helical" evidence="13">
    <location>
        <begin position="419"/>
        <end position="442"/>
    </location>
</feature>
<keyword evidence="6 13" id="KW-1133">Transmembrane helix</keyword>
<keyword evidence="11 12" id="KW-0407">Ion channel</keyword>
<dbReference type="InterPro" id="IPR001873">
    <property type="entry name" value="ENaC"/>
</dbReference>